<evidence type="ECO:0000313" key="3">
    <source>
        <dbReference type="EMBL" id="OMH82476.1"/>
    </source>
</evidence>
<evidence type="ECO:0000313" key="4">
    <source>
        <dbReference type="Proteomes" id="UP000188320"/>
    </source>
</evidence>
<dbReference type="PANTHER" id="PTHR43428:SF1">
    <property type="entry name" value="ARSENATE REDUCTASE"/>
    <property type="match status" value="1"/>
</dbReference>
<evidence type="ECO:0000259" key="2">
    <source>
        <dbReference type="SMART" id="SM00226"/>
    </source>
</evidence>
<organism evidence="3 4">
    <name type="scientific">Zancudomyces culisetae</name>
    <name type="common">Gut fungus</name>
    <name type="synonym">Smittium culisetae</name>
    <dbReference type="NCBI Taxonomy" id="1213189"/>
    <lineage>
        <taxon>Eukaryota</taxon>
        <taxon>Fungi</taxon>
        <taxon>Fungi incertae sedis</taxon>
        <taxon>Zoopagomycota</taxon>
        <taxon>Kickxellomycotina</taxon>
        <taxon>Harpellomycetes</taxon>
        <taxon>Harpellales</taxon>
        <taxon>Legeriomycetaceae</taxon>
        <taxon>Zancudomyces</taxon>
    </lineage>
</organism>
<dbReference type="OrthoDB" id="2011805at2759"/>
<dbReference type="SUPFAM" id="SSF52788">
    <property type="entry name" value="Phosphotyrosine protein phosphatases I"/>
    <property type="match status" value="1"/>
</dbReference>
<keyword evidence="1" id="KW-0059">Arsenical resistance</keyword>
<dbReference type="EMBL" id="LSSK01000657">
    <property type="protein sequence ID" value="OMH82476.1"/>
    <property type="molecule type" value="Genomic_DNA"/>
</dbReference>
<dbReference type="Proteomes" id="UP000188320">
    <property type="component" value="Unassembled WGS sequence"/>
</dbReference>
<dbReference type="Pfam" id="PF01451">
    <property type="entry name" value="LMWPc"/>
    <property type="match status" value="1"/>
</dbReference>
<dbReference type="InterPro" id="IPR036196">
    <property type="entry name" value="Ptyr_pPase_sf"/>
</dbReference>
<dbReference type="PANTHER" id="PTHR43428">
    <property type="entry name" value="ARSENATE REDUCTASE"/>
    <property type="match status" value="1"/>
</dbReference>
<keyword evidence="4" id="KW-1185">Reference proteome</keyword>
<gene>
    <name evidence="3" type="ORF">AX774_g4045</name>
</gene>
<dbReference type="GO" id="GO:0016740">
    <property type="term" value="F:transferase activity"/>
    <property type="evidence" value="ECO:0007669"/>
    <property type="project" value="UniProtKB-KW"/>
</dbReference>
<sequence length="138" mass="15166">MEAKLCRPRVLFACIHNAGRSQIAAELYRAKGGFGISAGTNPSTHVHPNVERCMRELGFDLSKATPTKLTSELVTENKIDFIITMGCNEQCPYVPGVKIVAWNISDPKGMDDANTRAVINEIGIELSNFLDNCKNIEL</sequence>
<dbReference type="Gene3D" id="3.40.50.2300">
    <property type="match status" value="1"/>
</dbReference>
<dbReference type="AlphaFoldDB" id="A0A1R1PND5"/>
<evidence type="ECO:0000256" key="1">
    <source>
        <dbReference type="ARBA" id="ARBA00022849"/>
    </source>
</evidence>
<proteinExistence type="predicted"/>
<reference evidence="4" key="1">
    <citation type="submission" date="2017-01" db="EMBL/GenBank/DDBJ databases">
        <authorList>
            <person name="Wang Y."/>
            <person name="White M."/>
            <person name="Kvist S."/>
            <person name="Moncalvo J.-M."/>
        </authorList>
    </citation>
    <scope>NUCLEOTIDE SEQUENCE [LARGE SCALE GENOMIC DNA]</scope>
    <source>
        <strain evidence="4">COL-18-3</strain>
    </source>
</reference>
<accession>A0A1R1PND5</accession>
<dbReference type="InterPro" id="IPR023485">
    <property type="entry name" value="Ptyr_pPase"/>
</dbReference>
<name>A0A1R1PND5_ZANCU</name>
<keyword evidence="3" id="KW-0808">Transferase</keyword>
<dbReference type="GO" id="GO:0046685">
    <property type="term" value="P:response to arsenic-containing substance"/>
    <property type="evidence" value="ECO:0007669"/>
    <property type="project" value="UniProtKB-KW"/>
</dbReference>
<dbReference type="SMART" id="SM00226">
    <property type="entry name" value="LMWPc"/>
    <property type="match status" value="1"/>
</dbReference>
<protein>
    <submittedName>
        <fullName evidence="3">Arsenate-mycothiol transferase ArsC1</fullName>
    </submittedName>
</protein>
<comment type="caution">
    <text evidence="3">The sequence shown here is derived from an EMBL/GenBank/DDBJ whole genome shotgun (WGS) entry which is preliminary data.</text>
</comment>
<feature type="domain" description="Phosphotyrosine protein phosphatase I" evidence="2">
    <location>
        <begin position="8"/>
        <end position="132"/>
    </location>
</feature>